<dbReference type="Proteomes" id="UP000657372">
    <property type="component" value="Unassembled WGS sequence"/>
</dbReference>
<organism evidence="1 2">
    <name type="scientific">Herminiimonas contaminans</name>
    <dbReference type="NCBI Taxonomy" id="1111140"/>
    <lineage>
        <taxon>Bacteria</taxon>
        <taxon>Pseudomonadati</taxon>
        <taxon>Pseudomonadota</taxon>
        <taxon>Betaproteobacteria</taxon>
        <taxon>Burkholderiales</taxon>
        <taxon>Oxalobacteraceae</taxon>
        <taxon>Herminiimonas</taxon>
    </lineage>
</organism>
<sequence>MSKFTFNRGAWENGNSLSDWMDGEDFNAYLKRIGYVSRSATYGDEHGGSIEIYESEDDDSFYASVCPSGGAVYEVFLPDFPSLMMFIRDHATAFSTDSSNFSQQQILGLLEKLFLLQHGHSSTSICVQCDPVGWEHRRARMAEASN</sequence>
<protein>
    <submittedName>
        <fullName evidence="1">Uncharacterized protein</fullName>
    </submittedName>
</protein>
<accession>A0ABS0EYV5</accession>
<proteinExistence type="predicted"/>
<dbReference type="RefSeq" id="WP_195876687.1">
    <property type="nucleotide sequence ID" value="NZ_JADOEL010000026.1"/>
</dbReference>
<reference evidence="1 2" key="1">
    <citation type="submission" date="2020-11" db="EMBL/GenBank/DDBJ databases">
        <title>WGS of Herminiimonas contaminans strain Marseille-Q4544 isolated from planarians Schmidtea mediterranea.</title>
        <authorList>
            <person name="Kangale L."/>
        </authorList>
    </citation>
    <scope>NUCLEOTIDE SEQUENCE [LARGE SCALE GENOMIC DNA]</scope>
    <source>
        <strain evidence="1 2">Marseille-Q4544</strain>
    </source>
</reference>
<keyword evidence="2" id="KW-1185">Reference proteome</keyword>
<gene>
    <name evidence="1" type="ORF">IXC47_18695</name>
</gene>
<dbReference type="EMBL" id="JADOEL010000026">
    <property type="protein sequence ID" value="MBF8179714.1"/>
    <property type="molecule type" value="Genomic_DNA"/>
</dbReference>
<name>A0ABS0EYV5_9BURK</name>
<evidence type="ECO:0000313" key="1">
    <source>
        <dbReference type="EMBL" id="MBF8179714.1"/>
    </source>
</evidence>
<comment type="caution">
    <text evidence="1">The sequence shown here is derived from an EMBL/GenBank/DDBJ whole genome shotgun (WGS) entry which is preliminary data.</text>
</comment>
<evidence type="ECO:0000313" key="2">
    <source>
        <dbReference type="Proteomes" id="UP000657372"/>
    </source>
</evidence>